<dbReference type="InterPro" id="IPR045339">
    <property type="entry name" value="DUF6534"/>
</dbReference>
<dbReference type="AlphaFoldDB" id="A0A409YEC4"/>
<evidence type="ECO:0000313" key="3">
    <source>
        <dbReference type="EMBL" id="PPR01334.1"/>
    </source>
</evidence>
<keyword evidence="4" id="KW-1185">Reference proteome</keyword>
<feature type="transmembrane region" description="Helical" evidence="1">
    <location>
        <begin position="47"/>
        <end position="66"/>
    </location>
</feature>
<dbReference type="Proteomes" id="UP000284842">
    <property type="component" value="Unassembled WGS sequence"/>
</dbReference>
<dbReference type="OrthoDB" id="3066090at2759"/>
<organism evidence="3 4">
    <name type="scientific">Panaeolus cyanescens</name>
    <dbReference type="NCBI Taxonomy" id="181874"/>
    <lineage>
        <taxon>Eukaryota</taxon>
        <taxon>Fungi</taxon>
        <taxon>Dikarya</taxon>
        <taxon>Basidiomycota</taxon>
        <taxon>Agaricomycotina</taxon>
        <taxon>Agaricomycetes</taxon>
        <taxon>Agaricomycetidae</taxon>
        <taxon>Agaricales</taxon>
        <taxon>Agaricineae</taxon>
        <taxon>Galeropsidaceae</taxon>
        <taxon>Panaeolus</taxon>
    </lineage>
</organism>
<dbReference type="Pfam" id="PF20152">
    <property type="entry name" value="DUF6534"/>
    <property type="match status" value="1"/>
</dbReference>
<protein>
    <recommendedName>
        <fullName evidence="2">DUF6534 domain-containing protein</fullName>
    </recommendedName>
</protein>
<keyword evidence="1" id="KW-1133">Transmembrane helix</keyword>
<keyword evidence="1" id="KW-0812">Transmembrane</keyword>
<sequence>MPTHALQSTATLVCDLLITGSLLSRLNSTKTGIKATNTMLDKLMINAVNRGGLTALAAALNLFLFVALPNSLWFLIGLFLSSKLYMNSALAFLNSRRHLRNQFRNVTLNEEWRAMETLNFRRAETSSQKSTINISMSGRAMDVITMQESEARSEEIFDTKKRQLVTETV</sequence>
<dbReference type="PANTHER" id="PTHR40465">
    <property type="entry name" value="CHROMOSOME 1, WHOLE GENOME SHOTGUN SEQUENCE"/>
    <property type="match status" value="1"/>
</dbReference>
<feature type="domain" description="DUF6534" evidence="2">
    <location>
        <begin position="12"/>
        <end position="98"/>
    </location>
</feature>
<gene>
    <name evidence="3" type="ORF">CVT24_006336</name>
</gene>
<feature type="transmembrane region" description="Helical" evidence="1">
    <location>
        <begin position="72"/>
        <end position="93"/>
    </location>
</feature>
<evidence type="ECO:0000313" key="4">
    <source>
        <dbReference type="Proteomes" id="UP000284842"/>
    </source>
</evidence>
<dbReference type="PANTHER" id="PTHR40465:SF1">
    <property type="entry name" value="DUF6534 DOMAIN-CONTAINING PROTEIN"/>
    <property type="match status" value="1"/>
</dbReference>
<name>A0A409YEC4_9AGAR</name>
<evidence type="ECO:0000259" key="2">
    <source>
        <dbReference type="Pfam" id="PF20152"/>
    </source>
</evidence>
<proteinExistence type="predicted"/>
<dbReference type="InParanoid" id="A0A409YEC4"/>
<accession>A0A409YEC4</accession>
<evidence type="ECO:0000256" key="1">
    <source>
        <dbReference type="SAM" id="Phobius"/>
    </source>
</evidence>
<keyword evidence="1" id="KW-0472">Membrane</keyword>
<reference evidence="3 4" key="1">
    <citation type="journal article" date="2018" name="Evol. Lett.">
        <title>Horizontal gene cluster transfer increased hallucinogenic mushroom diversity.</title>
        <authorList>
            <person name="Reynolds H.T."/>
            <person name="Vijayakumar V."/>
            <person name="Gluck-Thaler E."/>
            <person name="Korotkin H.B."/>
            <person name="Matheny P.B."/>
            <person name="Slot J.C."/>
        </authorList>
    </citation>
    <scope>NUCLEOTIDE SEQUENCE [LARGE SCALE GENOMIC DNA]</scope>
    <source>
        <strain evidence="3 4">2629</strain>
    </source>
</reference>
<feature type="transmembrane region" description="Helical" evidence="1">
    <location>
        <begin position="6"/>
        <end position="26"/>
    </location>
</feature>
<comment type="caution">
    <text evidence="3">The sequence shown here is derived from an EMBL/GenBank/DDBJ whole genome shotgun (WGS) entry which is preliminary data.</text>
</comment>
<dbReference type="EMBL" id="NHTK01001255">
    <property type="protein sequence ID" value="PPR01334.1"/>
    <property type="molecule type" value="Genomic_DNA"/>
</dbReference>